<reference evidence="1 2" key="1">
    <citation type="journal article" date="2024" name="FEMS Microbiol. Lett.">
        <title>Xanthomonas protegens sp. nov., a novel rice seed-associated bacterium, provides in vivo protection against X. oryzae pv. oryzae, the bacterial leaf blight pathogen.</title>
        <authorList>
            <person name="Rana R."/>
            <person name="Sharma A."/>
            <person name="Madhavan V.N."/>
            <person name="Korpole S."/>
            <person name="Sonti R.V."/>
            <person name="Patel H.K."/>
            <person name="Patil P.B."/>
        </authorList>
    </citation>
    <scope>NUCLEOTIDE SEQUENCE [LARGE SCALE GENOMIC DNA]</scope>
    <source>
        <strain evidence="1 2">PPL118</strain>
    </source>
</reference>
<protein>
    <submittedName>
        <fullName evidence="1">Uncharacterized protein</fullName>
    </submittedName>
</protein>
<keyword evidence="2" id="KW-1185">Reference proteome</keyword>
<gene>
    <name evidence="1" type="ORF">PIQ37_04770</name>
</gene>
<organism evidence="1 2">
    <name type="scientific">Xanthomonas protegens</name>
    <dbReference type="NCBI Taxonomy" id="3380705"/>
    <lineage>
        <taxon>Bacteria</taxon>
        <taxon>Pseudomonadati</taxon>
        <taxon>Pseudomonadota</taxon>
        <taxon>Gammaproteobacteria</taxon>
        <taxon>Lysobacterales</taxon>
        <taxon>Lysobacteraceae</taxon>
        <taxon>Xanthomonas</taxon>
    </lineage>
</organism>
<dbReference type="EMBL" id="JAQJCQ010000002">
    <property type="protein sequence ID" value="MEL4890723.1"/>
    <property type="molecule type" value="Genomic_DNA"/>
</dbReference>
<dbReference type="RefSeq" id="WP_342072574.1">
    <property type="nucleotide sequence ID" value="NZ_JAQJCQ010000002.1"/>
</dbReference>
<comment type="caution">
    <text evidence="1">The sequence shown here is derived from an EMBL/GenBank/DDBJ whole genome shotgun (WGS) entry which is preliminary data.</text>
</comment>
<accession>A0ABU9L8C5</accession>
<evidence type="ECO:0000313" key="2">
    <source>
        <dbReference type="Proteomes" id="UP001486626"/>
    </source>
</evidence>
<proteinExistence type="predicted"/>
<sequence>MRAAAPGNKVLQALEDTGFILEHKVALKFQEKKWATINGRYYLDDVDGRARELDLIAYKVKKDKEIEVATVVLVSCKKDAKNTVAFMSRGRPEKDPNADREPVHWWTRAEPLRSYLASEEWKVRYVESSKNIKDKLLSPQREIFAFQLISESGAPQNDKPIFDSVTCLMKAMDHEINRFDTGGKGKRRIYQFVLCTIFDAPMVDAQYEHAAPQVIEVSHILYFSQYIVSKKDRSALVHFVRWEGLEKFLDDLGALHEHNASFFKSAISLAYSAVKTSSLVRKYFSENLSWEFKFKLNDRLRKLGRKKRINKVSFEYYGGKLVISLDLEDSESEILNRDRVTRDEVASLLKKTLRYAGEFSIEEDIPF</sequence>
<dbReference type="Proteomes" id="UP001486626">
    <property type="component" value="Unassembled WGS sequence"/>
</dbReference>
<evidence type="ECO:0000313" key="1">
    <source>
        <dbReference type="EMBL" id="MEL4890723.1"/>
    </source>
</evidence>
<name>A0ABU9L8C5_9XANT</name>